<accession>A0A7J0G3Z6</accession>
<gene>
    <name evidence="1" type="ORF">Acr_17g0010600</name>
</gene>
<reference evidence="1 2" key="1">
    <citation type="submission" date="2019-07" db="EMBL/GenBank/DDBJ databases">
        <title>De Novo Assembly of kiwifruit Actinidia rufa.</title>
        <authorList>
            <person name="Sugita-Konishi S."/>
            <person name="Sato K."/>
            <person name="Mori E."/>
            <person name="Abe Y."/>
            <person name="Kisaki G."/>
            <person name="Hamano K."/>
            <person name="Suezawa K."/>
            <person name="Otani M."/>
            <person name="Fukuda T."/>
            <person name="Manabe T."/>
            <person name="Gomi K."/>
            <person name="Tabuchi M."/>
            <person name="Akimitsu K."/>
            <person name="Kataoka I."/>
        </authorList>
    </citation>
    <scope>NUCLEOTIDE SEQUENCE [LARGE SCALE GENOMIC DNA]</scope>
    <source>
        <strain evidence="2">cv. Fuchu</strain>
    </source>
</reference>
<sequence length="107" mass="11778">MPEEFLSGITPAGNVCFLAQVAKFSAVCGNNSSQYSMHLRSHLLPRQSINSSLDNRAHLMANAGQASDLEGIHREMHGIAKLLINLAVLTNRAIRIRRIVVVLVRDM</sequence>
<protein>
    <submittedName>
        <fullName evidence="1">Uncharacterized protein</fullName>
    </submittedName>
</protein>
<name>A0A7J0G3Z6_9ERIC</name>
<keyword evidence="2" id="KW-1185">Reference proteome</keyword>
<dbReference type="EMBL" id="BJWL01000017">
    <property type="protein sequence ID" value="GFZ05488.1"/>
    <property type="molecule type" value="Genomic_DNA"/>
</dbReference>
<comment type="caution">
    <text evidence="1">The sequence shown here is derived from an EMBL/GenBank/DDBJ whole genome shotgun (WGS) entry which is preliminary data.</text>
</comment>
<organism evidence="1 2">
    <name type="scientific">Actinidia rufa</name>
    <dbReference type="NCBI Taxonomy" id="165716"/>
    <lineage>
        <taxon>Eukaryota</taxon>
        <taxon>Viridiplantae</taxon>
        <taxon>Streptophyta</taxon>
        <taxon>Embryophyta</taxon>
        <taxon>Tracheophyta</taxon>
        <taxon>Spermatophyta</taxon>
        <taxon>Magnoliopsida</taxon>
        <taxon>eudicotyledons</taxon>
        <taxon>Gunneridae</taxon>
        <taxon>Pentapetalae</taxon>
        <taxon>asterids</taxon>
        <taxon>Ericales</taxon>
        <taxon>Actinidiaceae</taxon>
        <taxon>Actinidia</taxon>
    </lineage>
</organism>
<dbReference type="AlphaFoldDB" id="A0A7J0G3Z6"/>
<evidence type="ECO:0000313" key="1">
    <source>
        <dbReference type="EMBL" id="GFZ05488.1"/>
    </source>
</evidence>
<proteinExistence type="predicted"/>
<evidence type="ECO:0000313" key="2">
    <source>
        <dbReference type="Proteomes" id="UP000585474"/>
    </source>
</evidence>
<dbReference type="Proteomes" id="UP000585474">
    <property type="component" value="Unassembled WGS sequence"/>
</dbReference>